<keyword evidence="3" id="KW-0813">Transport</keyword>
<dbReference type="AlphaFoldDB" id="A0A1M7I2L5"/>
<evidence type="ECO:0000313" key="12">
    <source>
        <dbReference type="EMBL" id="SHM35022.1"/>
    </source>
</evidence>
<evidence type="ECO:0000256" key="1">
    <source>
        <dbReference type="ARBA" id="ARBA00004383"/>
    </source>
</evidence>
<evidence type="ECO:0000256" key="6">
    <source>
        <dbReference type="ARBA" id="ARBA00022692"/>
    </source>
</evidence>
<accession>A0A1M7I2L5</accession>
<protein>
    <submittedName>
        <fullName evidence="12">TonB family C-terminal domain-containing protein</fullName>
    </submittedName>
</protein>
<dbReference type="InterPro" id="IPR051045">
    <property type="entry name" value="TonB-dependent_transducer"/>
</dbReference>
<keyword evidence="5" id="KW-0997">Cell inner membrane</keyword>
<dbReference type="GO" id="GO:0015031">
    <property type="term" value="P:protein transport"/>
    <property type="evidence" value="ECO:0007669"/>
    <property type="project" value="UniProtKB-KW"/>
</dbReference>
<feature type="domain" description="TonB C-terminal" evidence="11">
    <location>
        <begin position="323"/>
        <end position="413"/>
    </location>
</feature>
<dbReference type="PROSITE" id="PS52015">
    <property type="entry name" value="TONB_CTD"/>
    <property type="match status" value="1"/>
</dbReference>
<sequence>MDQVLNYLWEASICLAALWLFYRLFLNGSTFFSWNRTYLLLSILAAMVLPAIRFPAMMPAANLLVADELLLPVIEISNQNSYYFQNMGYALSELIVGIYAVGFFFFLFRSIWGFALLWKQINQSRKTISGDVVLLEHPDVEASSFFRYIFLPPDVGGEKNRDWITAHEAVHSRLQHSLDLLLLQLAKALFWFNPIVRLVENALREVHEYQVDEKIIAEQSRKDYAEALLTLIRPGRSCALIHNFNQFQIKKRLKMMNQPKSRSLSKIRYGLSLPLFGLLFVLFACDYQEEMLDINDKNDDKITERLMQGEVFDVVEEMPSPPGGMEGWNQYLMENLSYPASARNEGVEGTVYTTFVVAKDGSVRDVALLRGVDDRLNEAALEVIRSSPNWQPGRQKGEETNVKIRLPIRFKLN</sequence>
<name>A0A1M7I2L5_9BACT</name>
<keyword evidence="6 10" id="KW-0812">Transmembrane</keyword>
<evidence type="ECO:0000256" key="2">
    <source>
        <dbReference type="ARBA" id="ARBA00006555"/>
    </source>
</evidence>
<dbReference type="PANTHER" id="PTHR33446">
    <property type="entry name" value="PROTEIN TONB-RELATED"/>
    <property type="match status" value="1"/>
</dbReference>
<dbReference type="PANTHER" id="PTHR33446:SF2">
    <property type="entry name" value="PROTEIN TONB"/>
    <property type="match status" value="1"/>
</dbReference>
<keyword evidence="8 10" id="KW-1133">Transmembrane helix</keyword>
<evidence type="ECO:0000256" key="10">
    <source>
        <dbReference type="SAM" id="Phobius"/>
    </source>
</evidence>
<organism evidence="12 13">
    <name type="scientific">Cyclobacterium lianum</name>
    <dbReference type="NCBI Taxonomy" id="388280"/>
    <lineage>
        <taxon>Bacteria</taxon>
        <taxon>Pseudomonadati</taxon>
        <taxon>Bacteroidota</taxon>
        <taxon>Cytophagia</taxon>
        <taxon>Cytophagales</taxon>
        <taxon>Cyclobacteriaceae</taxon>
        <taxon>Cyclobacterium</taxon>
    </lineage>
</organism>
<dbReference type="Pfam" id="PF03544">
    <property type="entry name" value="TonB_C"/>
    <property type="match status" value="1"/>
</dbReference>
<evidence type="ECO:0000313" key="13">
    <source>
        <dbReference type="Proteomes" id="UP000184513"/>
    </source>
</evidence>
<dbReference type="InterPro" id="IPR037682">
    <property type="entry name" value="TonB_C"/>
</dbReference>
<keyword evidence="4" id="KW-1003">Cell membrane</keyword>
<comment type="subcellular location">
    <subcellularLocation>
        <location evidence="1">Cell inner membrane</location>
        <topology evidence="1">Single-pass membrane protein</topology>
        <orientation evidence="1">Periplasmic side</orientation>
    </subcellularLocation>
</comment>
<dbReference type="STRING" id="388280.SAMN04488057_101164"/>
<keyword evidence="7" id="KW-0653">Protein transport</keyword>
<evidence type="ECO:0000256" key="8">
    <source>
        <dbReference type="ARBA" id="ARBA00022989"/>
    </source>
</evidence>
<dbReference type="SUPFAM" id="SSF74653">
    <property type="entry name" value="TolA/TonB C-terminal domain"/>
    <property type="match status" value="1"/>
</dbReference>
<feature type="transmembrane region" description="Helical" evidence="10">
    <location>
        <begin position="6"/>
        <end position="26"/>
    </location>
</feature>
<feature type="transmembrane region" description="Helical" evidence="10">
    <location>
        <begin position="94"/>
        <end position="118"/>
    </location>
</feature>
<gene>
    <name evidence="12" type="ORF">SAMN04488057_101164</name>
</gene>
<proteinExistence type="inferred from homology"/>
<evidence type="ECO:0000256" key="3">
    <source>
        <dbReference type="ARBA" id="ARBA00022448"/>
    </source>
</evidence>
<keyword evidence="13" id="KW-1185">Reference proteome</keyword>
<evidence type="ECO:0000256" key="9">
    <source>
        <dbReference type="ARBA" id="ARBA00023136"/>
    </source>
</evidence>
<reference evidence="12 13" key="1">
    <citation type="submission" date="2016-11" db="EMBL/GenBank/DDBJ databases">
        <authorList>
            <person name="Jaros S."/>
            <person name="Januszkiewicz K."/>
            <person name="Wedrychowicz H."/>
        </authorList>
    </citation>
    <scope>NUCLEOTIDE SEQUENCE [LARGE SCALE GENOMIC DNA]</scope>
    <source>
        <strain evidence="12 13">CGMCC 1.6102</strain>
    </source>
</reference>
<dbReference type="NCBIfam" id="TIGR01352">
    <property type="entry name" value="tonB_Cterm"/>
    <property type="match status" value="1"/>
</dbReference>
<feature type="transmembrane region" description="Helical" evidence="10">
    <location>
        <begin position="38"/>
        <end position="56"/>
    </location>
</feature>
<evidence type="ECO:0000256" key="7">
    <source>
        <dbReference type="ARBA" id="ARBA00022927"/>
    </source>
</evidence>
<keyword evidence="9 10" id="KW-0472">Membrane</keyword>
<dbReference type="Gene3D" id="3.30.1150.10">
    <property type="match status" value="1"/>
</dbReference>
<dbReference type="InterPro" id="IPR008756">
    <property type="entry name" value="Peptidase_M56"/>
</dbReference>
<evidence type="ECO:0000256" key="4">
    <source>
        <dbReference type="ARBA" id="ARBA00022475"/>
    </source>
</evidence>
<dbReference type="InterPro" id="IPR006260">
    <property type="entry name" value="TonB/TolA_C"/>
</dbReference>
<dbReference type="Pfam" id="PF05569">
    <property type="entry name" value="Peptidase_M56"/>
    <property type="match status" value="1"/>
</dbReference>
<evidence type="ECO:0000256" key="5">
    <source>
        <dbReference type="ARBA" id="ARBA00022519"/>
    </source>
</evidence>
<dbReference type="GO" id="GO:0055085">
    <property type="term" value="P:transmembrane transport"/>
    <property type="evidence" value="ECO:0007669"/>
    <property type="project" value="InterPro"/>
</dbReference>
<dbReference type="Proteomes" id="UP000184513">
    <property type="component" value="Unassembled WGS sequence"/>
</dbReference>
<comment type="similarity">
    <text evidence="2">Belongs to the TonB family.</text>
</comment>
<evidence type="ECO:0000259" key="11">
    <source>
        <dbReference type="PROSITE" id="PS52015"/>
    </source>
</evidence>
<dbReference type="GO" id="GO:0098797">
    <property type="term" value="C:plasma membrane protein complex"/>
    <property type="evidence" value="ECO:0007669"/>
    <property type="project" value="TreeGrafter"/>
</dbReference>
<dbReference type="GO" id="GO:0031992">
    <property type="term" value="F:energy transducer activity"/>
    <property type="evidence" value="ECO:0007669"/>
    <property type="project" value="TreeGrafter"/>
</dbReference>
<feature type="transmembrane region" description="Helical" evidence="10">
    <location>
        <begin position="267"/>
        <end position="284"/>
    </location>
</feature>
<dbReference type="EMBL" id="FRCY01000001">
    <property type="protein sequence ID" value="SHM35022.1"/>
    <property type="molecule type" value="Genomic_DNA"/>
</dbReference>